<dbReference type="EMBL" id="LT962688">
    <property type="protein sequence ID" value="SOR32554.1"/>
    <property type="molecule type" value="Genomic_DNA"/>
</dbReference>
<dbReference type="GO" id="GO:0015074">
    <property type="term" value="P:DNA integration"/>
    <property type="evidence" value="ECO:0007669"/>
    <property type="project" value="InterPro"/>
</dbReference>
<dbReference type="PROSITE" id="PS50994">
    <property type="entry name" value="INTEGRASE"/>
    <property type="match status" value="1"/>
</dbReference>
<dbReference type="Gene3D" id="1.10.10.10">
    <property type="entry name" value="Winged helix-like DNA-binding domain superfamily/Winged helix DNA-binding domain"/>
    <property type="match status" value="2"/>
</dbReference>
<dbReference type="InterPro" id="IPR048020">
    <property type="entry name" value="Transpos_IS3"/>
</dbReference>
<dbReference type="InterPro" id="IPR010921">
    <property type="entry name" value="Trp_repressor/repl_initiator"/>
</dbReference>
<dbReference type="Pfam" id="PF00665">
    <property type="entry name" value="rve"/>
    <property type="match status" value="1"/>
</dbReference>
<protein>
    <recommendedName>
        <fullName evidence="2">Integrase catalytic domain-containing protein</fullName>
    </recommendedName>
</protein>
<dbReference type="Gene3D" id="3.30.420.10">
    <property type="entry name" value="Ribonuclease H-like superfamily/Ribonuclease H"/>
    <property type="match status" value="1"/>
</dbReference>
<dbReference type="InterPro" id="IPR012337">
    <property type="entry name" value="RNaseH-like_sf"/>
</dbReference>
<dbReference type="GO" id="GO:0006313">
    <property type="term" value="P:DNA transposition"/>
    <property type="evidence" value="ECO:0007669"/>
    <property type="project" value="InterPro"/>
</dbReference>
<feature type="domain" description="Integrase catalytic" evidence="2">
    <location>
        <begin position="257"/>
        <end position="356"/>
    </location>
</feature>
<gene>
    <name evidence="3" type="ORF">TK0001_5995</name>
</gene>
<dbReference type="SUPFAM" id="SSF48295">
    <property type="entry name" value="TrpR-like"/>
    <property type="match status" value="1"/>
</dbReference>
<feature type="compositionally biased region" description="Low complexity" evidence="1">
    <location>
        <begin position="370"/>
        <end position="383"/>
    </location>
</feature>
<accession>A0A2N9AZ01</accession>
<dbReference type="InterPro" id="IPR036388">
    <property type="entry name" value="WH-like_DNA-bd_sf"/>
</dbReference>
<dbReference type="InterPro" id="IPR001584">
    <property type="entry name" value="Integrase_cat-core"/>
</dbReference>
<dbReference type="PANTHER" id="PTHR33609">
    <property type="entry name" value="LOW CALCIUM RESPONSE LOCUS PROTEIN S"/>
    <property type="match status" value="1"/>
</dbReference>
<evidence type="ECO:0000313" key="4">
    <source>
        <dbReference type="Proteomes" id="UP000233769"/>
    </source>
</evidence>
<evidence type="ECO:0000259" key="2">
    <source>
        <dbReference type="PROSITE" id="PS50994"/>
    </source>
</evidence>
<dbReference type="SUPFAM" id="SSF53098">
    <property type="entry name" value="Ribonuclease H-like"/>
    <property type="match status" value="1"/>
</dbReference>
<dbReference type="Pfam" id="PF13565">
    <property type="entry name" value="HTH_32"/>
    <property type="match status" value="1"/>
</dbReference>
<dbReference type="InterPro" id="IPR036397">
    <property type="entry name" value="RNaseH_sf"/>
</dbReference>
<dbReference type="GO" id="GO:0004803">
    <property type="term" value="F:transposase activity"/>
    <property type="evidence" value="ECO:0007669"/>
    <property type="project" value="InterPro"/>
</dbReference>
<dbReference type="Pfam" id="PF01527">
    <property type="entry name" value="HTH_Tnp_1"/>
    <property type="match status" value="1"/>
</dbReference>
<dbReference type="GO" id="GO:0043565">
    <property type="term" value="F:sequence-specific DNA binding"/>
    <property type="evidence" value="ECO:0007669"/>
    <property type="project" value="InterPro"/>
</dbReference>
<dbReference type="PANTHER" id="PTHR33609:SF1">
    <property type="entry name" value="TRANSPOSASE"/>
    <property type="match status" value="1"/>
</dbReference>
<dbReference type="InterPro" id="IPR009057">
    <property type="entry name" value="Homeodomain-like_sf"/>
</dbReference>
<feature type="region of interest" description="Disordered" evidence="1">
    <location>
        <begin position="365"/>
        <end position="396"/>
    </location>
</feature>
<organism evidence="3 4">
    <name type="scientific">Methylorubrum extorquens</name>
    <name type="common">Methylobacterium dichloromethanicum</name>
    <name type="synonym">Methylobacterium extorquens</name>
    <dbReference type="NCBI Taxonomy" id="408"/>
    <lineage>
        <taxon>Bacteria</taxon>
        <taxon>Pseudomonadati</taxon>
        <taxon>Pseudomonadota</taxon>
        <taxon>Alphaproteobacteria</taxon>
        <taxon>Hyphomicrobiales</taxon>
        <taxon>Methylobacteriaceae</taxon>
        <taxon>Methylorubrum</taxon>
    </lineage>
</organism>
<evidence type="ECO:0000256" key="1">
    <source>
        <dbReference type="SAM" id="MobiDB-lite"/>
    </source>
</evidence>
<sequence>MKQTSGPARKPAEAVIKDIRRATRRQFSAEEKIRIVLEGLRGEDSIAELCRREGIASSMYYGWSKEFLEAGKKRLAGDTARAATADEVQDLRRETGALKELVADLVLENRLLKKRKHDRGWGRRGMRYPASEKLEIIQLVEQSHLPVRATLEKLAIPRATFYRWYDAFQCGGPEALADRPSRPSRVWNRLPAEIREQIVALALEQPELSPRELAVRFTDERRYFVSEATVYRLLKAQDLITSPAYIVVKAADEFHDKTTAPNQLWQTDFTYLKVVGWGWYYLSTVLDDFSRYIVAWKLCTTMQVGDVTATLDLALAAAGLDHVQVAHRPRLLTDNGSSYVAGDLADWLGSRGMTHIRAVRRAIRRRRARSSAGTRRSRTASCSNTPTCPANWRRGLPPLSSTTTTLGLTRAWAISPLPTSTSAAARRSYVNGRGSSARPLMDRRLRHHAQAA</sequence>
<dbReference type="InterPro" id="IPR052546">
    <property type="entry name" value="Transposase_8_domain"/>
</dbReference>
<proteinExistence type="predicted"/>
<dbReference type="AlphaFoldDB" id="A0A2N9AZ01"/>
<reference evidence="4" key="1">
    <citation type="submission" date="2017-10" db="EMBL/GenBank/DDBJ databases">
        <authorList>
            <person name="Regsiter A."/>
            <person name="William W."/>
        </authorList>
    </citation>
    <scope>NUCLEOTIDE SEQUENCE [LARGE SCALE GENOMIC DNA]</scope>
</reference>
<dbReference type="SUPFAM" id="SSF46689">
    <property type="entry name" value="Homeodomain-like"/>
    <property type="match status" value="1"/>
</dbReference>
<dbReference type="NCBIfam" id="NF033516">
    <property type="entry name" value="transpos_IS3"/>
    <property type="match status" value="1"/>
</dbReference>
<evidence type="ECO:0000313" key="3">
    <source>
        <dbReference type="EMBL" id="SOR32554.1"/>
    </source>
</evidence>
<dbReference type="Proteomes" id="UP000233769">
    <property type="component" value="Chromosome tk0001"/>
</dbReference>
<dbReference type="InterPro" id="IPR002514">
    <property type="entry name" value="Transposase_8"/>
</dbReference>
<name>A0A2N9AZ01_METEX</name>
<feature type="region of interest" description="Disordered" evidence="1">
    <location>
        <begin position="423"/>
        <end position="452"/>
    </location>
</feature>